<gene>
    <name evidence="1" type="ORF">LOK49_LG13G01559</name>
</gene>
<evidence type="ECO:0000313" key="2">
    <source>
        <dbReference type="Proteomes" id="UP001060215"/>
    </source>
</evidence>
<keyword evidence="2" id="KW-1185">Reference proteome</keyword>
<protein>
    <submittedName>
        <fullName evidence="1">Ethylene-responsive transcription factor 6</fullName>
    </submittedName>
</protein>
<dbReference type="EMBL" id="CM045771">
    <property type="protein sequence ID" value="KAI7988718.1"/>
    <property type="molecule type" value="Genomic_DNA"/>
</dbReference>
<accession>A0ACC0FKD7</accession>
<comment type="caution">
    <text evidence="1">The sequence shown here is derived from an EMBL/GenBank/DDBJ whole genome shotgun (WGS) entry which is preliminary data.</text>
</comment>
<dbReference type="Proteomes" id="UP001060215">
    <property type="component" value="Chromosome 14"/>
</dbReference>
<proteinExistence type="predicted"/>
<organism evidence="1 2">
    <name type="scientific">Camellia lanceoleosa</name>
    <dbReference type="NCBI Taxonomy" id="1840588"/>
    <lineage>
        <taxon>Eukaryota</taxon>
        <taxon>Viridiplantae</taxon>
        <taxon>Streptophyta</taxon>
        <taxon>Embryophyta</taxon>
        <taxon>Tracheophyta</taxon>
        <taxon>Spermatophyta</taxon>
        <taxon>Magnoliopsida</taxon>
        <taxon>eudicotyledons</taxon>
        <taxon>Gunneridae</taxon>
        <taxon>Pentapetalae</taxon>
        <taxon>asterids</taxon>
        <taxon>Ericales</taxon>
        <taxon>Theaceae</taxon>
        <taxon>Camellia</taxon>
    </lineage>
</organism>
<reference evidence="1 2" key="1">
    <citation type="journal article" date="2022" name="Plant J.">
        <title>Chromosome-level genome of Camellia lanceoleosa provides a valuable resource for understanding genome evolution and self-incompatibility.</title>
        <authorList>
            <person name="Gong W."/>
            <person name="Xiao S."/>
            <person name="Wang L."/>
            <person name="Liao Z."/>
            <person name="Chang Y."/>
            <person name="Mo W."/>
            <person name="Hu G."/>
            <person name="Li W."/>
            <person name="Zhao G."/>
            <person name="Zhu H."/>
            <person name="Hu X."/>
            <person name="Ji K."/>
            <person name="Xiang X."/>
            <person name="Song Q."/>
            <person name="Yuan D."/>
            <person name="Jin S."/>
            <person name="Zhang L."/>
        </authorList>
    </citation>
    <scope>NUCLEOTIDE SEQUENCE [LARGE SCALE GENOMIC DNA]</scope>
    <source>
        <strain evidence="1">SQ_2022a</strain>
    </source>
</reference>
<sequence length="196" mass="21868">MATPVEISTLELIEQHLLGEFFPLDSFDVNSLSDTNSIFTAFDSTTSVQTEGSSSQSYSFCSQTASCDSTISKPQIIDITTPKPVNLNIQSSSRLSFSERKPSLKIDLAPVKKFEWLEFGQPTKPAVSVEKPFTRHYRGVRQRPWGKFAAEIRDPKRRGSRVWLGTFDTAIDAAKAYDRAAFKMRGAKPFSTSLSK</sequence>
<name>A0ACC0FKD7_9ERIC</name>
<evidence type="ECO:0000313" key="1">
    <source>
        <dbReference type="EMBL" id="KAI7988718.1"/>
    </source>
</evidence>